<accession>A0AAN5LFI6</accession>
<dbReference type="Proteomes" id="UP000856143">
    <property type="component" value="Unassembled WGS sequence"/>
</dbReference>
<reference evidence="1" key="1">
    <citation type="journal article" date="2018" name="Genome Biol.">
        <title>SKESA: strategic k-mer extension for scrupulous assemblies.</title>
        <authorList>
            <person name="Souvorov A."/>
            <person name="Agarwala R."/>
            <person name="Lipman D.J."/>
        </authorList>
    </citation>
    <scope>NUCLEOTIDE SEQUENCE</scope>
    <source>
        <strain evidence="1">R404</strain>
    </source>
</reference>
<dbReference type="AlphaFoldDB" id="A0AAN5LFI6"/>
<proteinExistence type="predicted"/>
<dbReference type="EMBL" id="DACSEO010000155">
    <property type="protein sequence ID" value="HAT1685166.1"/>
    <property type="molecule type" value="Genomic_DNA"/>
</dbReference>
<gene>
    <name evidence="1" type="ORF">I8Y21_006001</name>
</gene>
<organism evidence="1 2">
    <name type="scientific">Klebsiella oxytoca</name>
    <dbReference type="NCBI Taxonomy" id="571"/>
    <lineage>
        <taxon>Bacteria</taxon>
        <taxon>Pseudomonadati</taxon>
        <taxon>Pseudomonadota</taxon>
        <taxon>Gammaproteobacteria</taxon>
        <taxon>Enterobacterales</taxon>
        <taxon>Enterobacteriaceae</taxon>
        <taxon>Klebsiella/Raoultella group</taxon>
        <taxon>Klebsiella</taxon>
    </lineage>
</organism>
<comment type="caution">
    <text evidence="1">The sequence shown here is derived from an EMBL/GenBank/DDBJ whole genome shotgun (WGS) entry which is preliminary data.</text>
</comment>
<evidence type="ECO:0000313" key="1">
    <source>
        <dbReference type="EMBL" id="HAT1685166.1"/>
    </source>
</evidence>
<name>A0AAN5LFI6_KLEOX</name>
<evidence type="ECO:0000313" key="2">
    <source>
        <dbReference type="Proteomes" id="UP000856143"/>
    </source>
</evidence>
<protein>
    <submittedName>
        <fullName evidence="1">Uncharacterized protein</fullName>
    </submittedName>
</protein>
<sequence length="242" mass="27311">MPEKKRPGKRRGRNHLFPWTVKERRFLEEHYGQRTAQDTGDTLWRSAGVVRSVARSLGLSVPRVPAWTEEELALLRMNYGRGIAFVQTLLPGRTENAIRIRAGLMGGTHHAWTTEERRYLEKYHGSIPIPAIAAALGWSIGGVDGMFSELGQGKRPKTTSEPWTEQELEILRTHYGTGAWISRVHGRALSGNTHMEGVTRISLDNPRGWFAGTAGFTLMWLSPAEMVPCNRMMLLRSTDNEY</sequence>
<reference evidence="1" key="2">
    <citation type="submission" date="2020-11" db="EMBL/GenBank/DDBJ databases">
        <authorList>
            <consortium name="NCBI Pathogen Detection Project"/>
        </authorList>
    </citation>
    <scope>NUCLEOTIDE SEQUENCE</scope>
    <source>
        <strain evidence="1">R404</strain>
    </source>
</reference>